<sequence length="105" mass="11881">MFQTGIFGTRERKNISSRSKTYEIWSKCIRSDGIQKNSKSKTPSADSNLRFPCEASGRAKDLPRLTPRVEARNETRNLTCRAGILKVERNSATLNLVSKQTLEHP</sequence>
<accession>A0A4Y2BFI6</accession>
<dbReference type="EMBL" id="BGPR01000076">
    <property type="protein sequence ID" value="GBL90980.1"/>
    <property type="molecule type" value="Genomic_DNA"/>
</dbReference>
<name>A0A4Y2BFI6_ARAVE</name>
<comment type="caution">
    <text evidence="1">The sequence shown here is derived from an EMBL/GenBank/DDBJ whole genome shotgun (WGS) entry which is preliminary data.</text>
</comment>
<proteinExistence type="predicted"/>
<evidence type="ECO:0000313" key="2">
    <source>
        <dbReference type="Proteomes" id="UP000499080"/>
    </source>
</evidence>
<keyword evidence="2" id="KW-1185">Reference proteome</keyword>
<protein>
    <submittedName>
        <fullName evidence="1">Uncharacterized protein</fullName>
    </submittedName>
</protein>
<reference evidence="1 2" key="1">
    <citation type="journal article" date="2019" name="Sci. Rep.">
        <title>Orb-weaving spider Araneus ventricosus genome elucidates the spidroin gene catalogue.</title>
        <authorList>
            <person name="Kono N."/>
            <person name="Nakamura H."/>
            <person name="Ohtoshi R."/>
            <person name="Moran D.A.P."/>
            <person name="Shinohara A."/>
            <person name="Yoshida Y."/>
            <person name="Fujiwara M."/>
            <person name="Mori M."/>
            <person name="Tomita M."/>
            <person name="Arakawa K."/>
        </authorList>
    </citation>
    <scope>NUCLEOTIDE SEQUENCE [LARGE SCALE GENOMIC DNA]</scope>
</reference>
<evidence type="ECO:0000313" key="1">
    <source>
        <dbReference type="EMBL" id="GBL90980.1"/>
    </source>
</evidence>
<dbReference type="Proteomes" id="UP000499080">
    <property type="component" value="Unassembled WGS sequence"/>
</dbReference>
<organism evidence="1 2">
    <name type="scientific">Araneus ventricosus</name>
    <name type="common">Orbweaver spider</name>
    <name type="synonym">Epeira ventricosa</name>
    <dbReference type="NCBI Taxonomy" id="182803"/>
    <lineage>
        <taxon>Eukaryota</taxon>
        <taxon>Metazoa</taxon>
        <taxon>Ecdysozoa</taxon>
        <taxon>Arthropoda</taxon>
        <taxon>Chelicerata</taxon>
        <taxon>Arachnida</taxon>
        <taxon>Araneae</taxon>
        <taxon>Araneomorphae</taxon>
        <taxon>Entelegynae</taxon>
        <taxon>Araneoidea</taxon>
        <taxon>Araneidae</taxon>
        <taxon>Araneus</taxon>
    </lineage>
</organism>
<gene>
    <name evidence="1" type="ORF">AVEN_184379_1</name>
</gene>
<dbReference type="AlphaFoldDB" id="A0A4Y2BFI6"/>